<keyword evidence="8" id="KW-1185">Reference proteome</keyword>
<dbReference type="InterPro" id="IPR004839">
    <property type="entry name" value="Aminotransferase_I/II_large"/>
</dbReference>
<dbReference type="PANTHER" id="PTHR45744">
    <property type="entry name" value="TYROSINE AMINOTRANSFERASE"/>
    <property type="match status" value="1"/>
</dbReference>
<dbReference type="GO" id="GO:0030170">
    <property type="term" value="F:pyridoxal phosphate binding"/>
    <property type="evidence" value="ECO:0007669"/>
    <property type="project" value="InterPro"/>
</dbReference>
<dbReference type="STRING" id="35608.A0A2U1L594"/>
<proteinExistence type="inferred from homology"/>
<dbReference type="NCBIfam" id="TIGR01265">
    <property type="entry name" value="tyr_nico_aTase"/>
    <property type="match status" value="1"/>
</dbReference>
<dbReference type="InterPro" id="IPR015424">
    <property type="entry name" value="PyrdxlP-dep_Trfase"/>
</dbReference>
<protein>
    <submittedName>
        <fullName evidence="7">Aminotransferase, class I/classII</fullName>
    </submittedName>
</protein>
<dbReference type="Gene3D" id="3.40.640.10">
    <property type="entry name" value="Type I PLP-dependent aspartate aminotransferase-like (Major domain)"/>
    <property type="match status" value="1"/>
</dbReference>
<feature type="modified residue" description="N6-(pyridoxal phosphate)lysine" evidence="5">
    <location>
        <position position="249"/>
    </location>
</feature>
<dbReference type="OrthoDB" id="7042322at2759"/>
<evidence type="ECO:0000313" key="8">
    <source>
        <dbReference type="Proteomes" id="UP000245207"/>
    </source>
</evidence>
<dbReference type="PIRSF" id="PIRSF000517">
    <property type="entry name" value="Tyr_transaminase"/>
    <property type="match status" value="1"/>
</dbReference>
<evidence type="ECO:0000256" key="1">
    <source>
        <dbReference type="ARBA" id="ARBA00001933"/>
    </source>
</evidence>
<accession>A0A2U1L594</accession>
<dbReference type="InterPro" id="IPR015421">
    <property type="entry name" value="PyrdxlP-dep_Trfase_major"/>
</dbReference>
<dbReference type="PANTHER" id="PTHR45744:SF14">
    <property type="entry name" value="TYROSINE AMINOTRANSFERASE-LIKE"/>
    <property type="match status" value="1"/>
</dbReference>
<evidence type="ECO:0000313" key="7">
    <source>
        <dbReference type="EMBL" id="PWA44172.1"/>
    </source>
</evidence>
<gene>
    <name evidence="7" type="ORF">CTI12_AA528780</name>
</gene>
<keyword evidence="3 4" id="KW-0663">Pyridoxal phosphate</keyword>
<dbReference type="GO" id="GO:0006572">
    <property type="term" value="P:L-tyrosine catabolic process"/>
    <property type="evidence" value="ECO:0007669"/>
    <property type="project" value="TreeGrafter"/>
</dbReference>
<dbReference type="GO" id="GO:0004838">
    <property type="term" value="F:L-tyrosine-2-oxoglutarate transaminase activity"/>
    <property type="evidence" value="ECO:0007669"/>
    <property type="project" value="TreeGrafter"/>
</dbReference>
<dbReference type="FunFam" id="3.40.640.10:FF:000048">
    <property type="entry name" value="tyrosine aminotransferase"/>
    <property type="match status" value="1"/>
</dbReference>
<keyword evidence="7" id="KW-0808">Transferase</keyword>
<dbReference type="AlphaFoldDB" id="A0A2U1L594"/>
<dbReference type="Gene3D" id="3.90.1150.10">
    <property type="entry name" value="Aspartate Aminotransferase, domain 1"/>
    <property type="match status" value="1"/>
</dbReference>
<dbReference type="InterPro" id="IPR015422">
    <property type="entry name" value="PyrdxlP-dep_Trfase_small"/>
</dbReference>
<evidence type="ECO:0000256" key="4">
    <source>
        <dbReference type="PIRNR" id="PIRNR000517"/>
    </source>
</evidence>
<reference evidence="7 8" key="1">
    <citation type="journal article" date="2018" name="Mol. Plant">
        <title>The genome of Artemisia annua provides insight into the evolution of Asteraceae family and artemisinin biosynthesis.</title>
        <authorList>
            <person name="Shen Q."/>
            <person name="Zhang L."/>
            <person name="Liao Z."/>
            <person name="Wang S."/>
            <person name="Yan T."/>
            <person name="Shi P."/>
            <person name="Liu M."/>
            <person name="Fu X."/>
            <person name="Pan Q."/>
            <person name="Wang Y."/>
            <person name="Lv Z."/>
            <person name="Lu X."/>
            <person name="Zhang F."/>
            <person name="Jiang W."/>
            <person name="Ma Y."/>
            <person name="Chen M."/>
            <person name="Hao X."/>
            <person name="Li L."/>
            <person name="Tang Y."/>
            <person name="Lv G."/>
            <person name="Zhou Y."/>
            <person name="Sun X."/>
            <person name="Brodelius P.E."/>
            <person name="Rose J.K.C."/>
            <person name="Tang K."/>
        </authorList>
    </citation>
    <scope>NUCLEOTIDE SEQUENCE [LARGE SCALE GENOMIC DNA]</scope>
    <source>
        <strain evidence="8">cv. Huhao1</strain>
        <tissue evidence="7">Leaf</tissue>
    </source>
</reference>
<dbReference type="Proteomes" id="UP000245207">
    <property type="component" value="Unassembled WGS sequence"/>
</dbReference>
<dbReference type="InterPro" id="IPR005958">
    <property type="entry name" value="TyrNic_aminoTrfase"/>
</dbReference>
<evidence type="ECO:0000256" key="3">
    <source>
        <dbReference type="ARBA" id="ARBA00022898"/>
    </source>
</evidence>
<dbReference type="CDD" id="cd00609">
    <property type="entry name" value="AAT_like"/>
    <property type="match status" value="1"/>
</dbReference>
<evidence type="ECO:0000256" key="5">
    <source>
        <dbReference type="PIRSR" id="PIRSR000517-1"/>
    </source>
</evidence>
<evidence type="ECO:0000256" key="2">
    <source>
        <dbReference type="ARBA" id="ARBA00007441"/>
    </source>
</evidence>
<organism evidence="7 8">
    <name type="scientific">Artemisia annua</name>
    <name type="common">Sweet wormwood</name>
    <dbReference type="NCBI Taxonomy" id="35608"/>
    <lineage>
        <taxon>Eukaryota</taxon>
        <taxon>Viridiplantae</taxon>
        <taxon>Streptophyta</taxon>
        <taxon>Embryophyta</taxon>
        <taxon>Tracheophyta</taxon>
        <taxon>Spermatophyta</taxon>
        <taxon>Magnoliopsida</taxon>
        <taxon>eudicotyledons</taxon>
        <taxon>Gunneridae</taxon>
        <taxon>Pentapetalae</taxon>
        <taxon>asterids</taxon>
        <taxon>campanulids</taxon>
        <taxon>Asterales</taxon>
        <taxon>Asteraceae</taxon>
        <taxon>Asteroideae</taxon>
        <taxon>Anthemideae</taxon>
        <taxon>Artemisiinae</taxon>
        <taxon>Artemisia</taxon>
    </lineage>
</organism>
<evidence type="ECO:0000259" key="6">
    <source>
        <dbReference type="Pfam" id="PF00155"/>
    </source>
</evidence>
<name>A0A2U1L594_ARTAN</name>
<dbReference type="Pfam" id="PF00155">
    <property type="entry name" value="Aminotran_1_2"/>
    <property type="match status" value="1"/>
</dbReference>
<dbReference type="SUPFAM" id="SSF53383">
    <property type="entry name" value="PLP-dependent transferases"/>
    <property type="match status" value="1"/>
</dbReference>
<comment type="similarity">
    <text evidence="2 4">Belongs to the class-I pyridoxal-phosphate-dependent aminotransferase family.</text>
</comment>
<keyword evidence="7" id="KW-0032">Aminotransferase</keyword>
<comment type="cofactor">
    <cofactor evidence="1 4 5">
        <name>pyridoxal 5'-phosphate</name>
        <dbReference type="ChEBI" id="CHEBI:597326"/>
    </cofactor>
</comment>
<feature type="domain" description="Aminotransferase class I/classII large" evidence="6">
    <location>
        <begin position="40"/>
        <end position="405"/>
    </location>
</feature>
<sequence length="416" mass="46322">MGMNGWNFKGNKDLKIASSFSIKGTIDDVKRNLNPSDQRPVIPLSIGDPSLFPCFRTSKVAEDAVVDALRSAKNNGYAPKGGVLQARRSLAEYLSSNLPYKLSPDDVYVTLGAKQAIEVVLSALKRPGANILLPKPGYPAYEALATLYQLEIRHFDLLQDRGWEVDLNGVEKLADDKTVAIVIINPGNPCGNIFTRNHLQKIAETARKLGILVISDEAYAHLTFESNSFVPMGIFANIVPVLTFGSLSKKWMVPGWRIGWISRNDPNGIFEDHGIVDCINRSLSYNSEASTFIQAALPQILENTPEDFFVKTVGIMRKDGEMCYEWLKEIPCFTCLQKPQASFFLMVKLDLSQLQGINDDMEFCSKLAKEESVILLPGFVLGMKDWVRVTFGIEPSALEEGLKRLKAFCQRHANKQ</sequence>
<dbReference type="EMBL" id="PKPP01011424">
    <property type="protein sequence ID" value="PWA44172.1"/>
    <property type="molecule type" value="Genomic_DNA"/>
</dbReference>
<comment type="caution">
    <text evidence="7">The sequence shown here is derived from an EMBL/GenBank/DDBJ whole genome shotgun (WGS) entry which is preliminary data.</text>
</comment>